<dbReference type="InterPro" id="IPR033881">
    <property type="entry name" value="vWA_BatA_type"/>
</dbReference>
<dbReference type="SMART" id="SM00327">
    <property type="entry name" value="VWA"/>
    <property type="match status" value="1"/>
</dbReference>
<organism evidence="3 4">
    <name type="scientific">Vibrio fortis</name>
    <dbReference type="NCBI Taxonomy" id="212667"/>
    <lineage>
        <taxon>Bacteria</taxon>
        <taxon>Pseudomonadati</taxon>
        <taxon>Pseudomonadota</taxon>
        <taxon>Gammaproteobacteria</taxon>
        <taxon>Vibrionales</taxon>
        <taxon>Vibrionaceae</taxon>
        <taxon>Vibrio</taxon>
    </lineage>
</organism>
<dbReference type="CDD" id="cd01467">
    <property type="entry name" value="vWA_BatA_type"/>
    <property type="match status" value="1"/>
</dbReference>
<comment type="caution">
    <text evidence="3">The sequence shown here is derived from an EMBL/GenBank/DDBJ whole genome shotgun (WGS) entry which is preliminary data.</text>
</comment>
<dbReference type="InterPro" id="IPR050768">
    <property type="entry name" value="UPF0353/GerABKA_families"/>
</dbReference>
<dbReference type="Gene3D" id="3.40.50.410">
    <property type="entry name" value="von Willebrand factor, type A domain"/>
    <property type="match status" value="1"/>
</dbReference>
<reference evidence="3 4" key="1">
    <citation type="submission" date="2014-02" db="EMBL/GenBank/DDBJ databases">
        <title>Vibrio fortis Dalian14 Genome Sequencing.</title>
        <authorList>
            <person name="Wang Y."/>
            <person name="Song L."/>
            <person name="Liu G."/>
            <person name="Ding J."/>
        </authorList>
    </citation>
    <scope>NUCLEOTIDE SEQUENCE [LARGE SCALE GENOMIC DNA]</scope>
    <source>
        <strain evidence="3 4">Dalian14</strain>
    </source>
</reference>
<dbReference type="OrthoDB" id="6206554at2"/>
<keyword evidence="1" id="KW-0472">Membrane</keyword>
<dbReference type="PANTHER" id="PTHR22550:SF18">
    <property type="entry name" value="VWFA DOMAIN-CONTAINING PROTEIN"/>
    <property type="match status" value="1"/>
</dbReference>
<dbReference type="AlphaFoldDB" id="A0A066UXZ5"/>
<feature type="transmembrane region" description="Helical" evidence="1">
    <location>
        <begin position="302"/>
        <end position="320"/>
    </location>
</feature>
<keyword evidence="1" id="KW-0812">Transmembrane</keyword>
<feature type="domain" description="VWFA" evidence="2">
    <location>
        <begin position="89"/>
        <end position="283"/>
    </location>
</feature>
<sequence length="325" mass="36412">MSSLLNIEFVWWWMFLLLPLPLLVLRLAPAAKPTDTLTLPFLPSNTNGKAPSTRLPKVLTSLIWLMLITASARPVWFGEPVEFQPKHRDLMLVVDLSYSMSQEDMAFNGEYIDRLSAVKRVLSDFIDKRKGDRVGLVLFADHAYLQTPLTLDRNTLSQQLNQAVLRLIGTQTAIGDGIGLATKTFVDSDAPQRVMILLSDGSNTAGVLDPLEAADIAKKFDTTIYTVGVGAGEMVVKEFFMSRKVNTAEDLDERTLMDIAERTGGQYFRARDSQDLATIYDTINSLEPISGATKVWRPQQEWFHWPLTITVALSLILLVIRRNNV</sequence>
<dbReference type="PANTHER" id="PTHR22550">
    <property type="entry name" value="SPORE GERMINATION PROTEIN"/>
    <property type="match status" value="1"/>
</dbReference>
<evidence type="ECO:0000313" key="3">
    <source>
        <dbReference type="EMBL" id="KDN29089.1"/>
    </source>
</evidence>
<dbReference type="SUPFAM" id="SSF53300">
    <property type="entry name" value="vWA-like"/>
    <property type="match status" value="1"/>
</dbReference>
<accession>A0A066UXZ5</accession>
<dbReference type="Pfam" id="PF00092">
    <property type="entry name" value="VWA"/>
    <property type="match status" value="1"/>
</dbReference>
<evidence type="ECO:0000256" key="1">
    <source>
        <dbReference type="SAM" id="Phobius"/>
    </source>
</evidence>
<dbReference type="RefSeq" id="WP_032550497.1">
    <property type="nucleotide sequence ID" value="NZ_JFFR01000012.1"/>
</dbReference>
<dbReference type="Proteomes" id="UP000027219">
    <property type="component" value="Unassembled WGS sequence"/>
</dbReference>
<evidence type="ECO:0000259" key="2">
    <source>
        <dbReference type="PROSITE" id="PS50234"/>
    </source>
</evidence>
<dbReference type="STRING" id="212667.VFDL14_17725"/>
<dbReference type="InterPro" id="IPR002035">
    <property type="entry name" value="VWF_A"/>
</dbReference>
<gene>
    <name evidence="3" type="ORF">VFDL14_17725</name>
</gene>
<dbReference type="PROSITE" id="PS50234">
    <property type="entry name" value="VWFA"/>
    <property type="match status" value="1"/>
</dbReference>
<keyword evidence="4" id="KW-1185">Reference proteome</keyword>
<evidence type="ECO:0000313" key="4">
    <source>
        <dbReference type="Proteomes" id="UP000027219"/>
    </source>
</evidence>
<keyword evidence="1" id="KW-1133">Transmembrane helix</keyword>
<protein>
    <submittedName>
        <fullName evidence="3">IMP dehydrogenase</fullName>
    </submittedName>
</protein>
<dbReference type="EMBL" id="JFFR01000012">
    <property type="protein sequence ID" value="KDN29089.1"/>
    <property type="molecule type" value="Genomic_DNA"/>
</dbReference>
<name>A0A066UXZ5_9VIBR</name>
<proteinExistence type="predicted"/>
<dbReference type="InterPro" id="IPR036465">
    <property type="entry name" value="vWFA_dom_sf"/>
</dbReference>